<dbReference type="PROSITE" id="PS50940">
    <property type="entry name" value="CHIT_BIND_II"/>
    <property type="match status" value="9"/>
</dbReference>
<dbReference type="InterPro" id="IPR036508">
    <property type="entry name" value="Chitin-bd_dom_sf"/>
</dbReference>
<feature type="region of interest" description="Disordered" evidence="6">
    <location>
        <begin position="329"/>
        <end position="374"/>
    </location>
</feature>
<feature type="non-terminal residue" evidence="8">
    <location>
        <position position="1"/>
    </location>
</feature>
<keyword evidence="3" id="KW-0677">Repeat</keyword>
<dbReference type="PaxDb" id="7165-AGAP028198-PA"/>
<reference evidence="8" key="4">
    <citation type="journal article" date="2007" name="Genome Biol.">
        <title>Update of the Anopheles gambiae PEST genome assembly.</title>
        <authorList>
            <person name="Sharakhova M.V."/>
            <person name="Hammond M.P."/>
            <person name="Lobo N.F."/>
            <person name="Krzywinski J."/>
            <person name="Unger M.F."/>
            <person name="Hillenmeyer M.E."/>
            <person name="Bruggner R.V."/>
            <person name="Birney E."/>
            <person name="Collins F.H."/>
        </authorList>
    </citation>
    <scope>NUCLEOTIDE SEQUENCE</scope>
    <source>
        <strain evidence="8">PEST</strain>
    </source>
</reference>
<dbReference type="STRING" id="7165.A0NCU8"/>
<dbReference type="Pfam" id="PF01607">
    <property type="entry name" value="CBM_14"/>
    <property type="match status" value="9"/>
</dbReference>
<dbReference type="PRINTS" id="PR01217">
    <property type="entry name" value="PRICHEXTENSN"/>
</dbReference>
<accession>A0NCU8</accession>
<feature type="domain" description="Chitin-binding type-2" evidence="7">
    <location>
        <begin position="602"/>
        <end position="662"/>
    </location>
</feature>
<feature type="domain" description="Chitin-binding type-2" evidence="7">
    <location>
        <begin position="446"/>
        <end position="503"/>
    </location>
</feature>
<dbReference type="SMART" id="SM00494">
    <property type="entry name" value="ChtBD2"/>
    <property type="match status" value="9"/>
</dbReference>
<evidence type="ECO:0000313" key="8">
    <source>
        <dbReference type="EMBL" id="EAU77159.2"/>
    </source>
</evidence>
<evidence type="ECO:0000256" key="6">
    <source>
        <dbReference type="SAM" id="MobiDB-lite"/>
    </source>
</evidence>
<feature type="domain" description="Chitin-binding type-2" evidence="7">
    <location>
        <begin position="271"/>
        <end position="328"/>
    </location>
</feature>
<dbReference type="GO" id="GO:0005576">
    <property type="term" value="C:extracellular region"/>
    <property type="evidence" value="ECO:0007669"/>
    <property type="project" value="InterPro"/>
</dbReference>
<dbReference type="AlphaFoldDB" id="A0NCU8"/>
<dbReference type="InterPro" id="IPR051940">
    <property type="entry name" value="Chitin_bind-dev_reg"/>
</dbReference>
<keyword evidence="4" id="KW-1015">Disulfide bond</keyword>
<name>A0NCU8_ANOGA</name>
<dbReference type="SUPFAM" id="SSF57625">
    <property type="entry name" value="Invertebrate chitin-binding proteins"/>
    <property type="match status" value="9"/>
</dbReference>
<dbReference type="VEuPathDB" id="VectorBase:AGAP028198"/>
<feature type="compositionally biased region" description="Pro residues" evidence="6">
    <location>
        <begin position="334"/>
        <end position="367"/>
    </location>
</feature>
<evidence type="ECO:0000259" key="7">
    <source>
        <dbReference type="PROSITE" id="PS50940"/>
    </source>
</evidence>
<dbReference type="Gene3D" id="2.170.140.10">
    <property type="entry name" value="Chitin binding domain"/>
    <property type="match status" value="9"/>
</dbReference>
<evidence type="ECO:0000256" key="5">
    <source>
        <dbReference type="ARBA" id="ARBA00023180"/>
    </source>
</evidence>
<dbReference type="eggNOG" id="ENOG502TAXM">
    <property type="taxonomic scope" value="Eukaryota"/>
</dbReference>
<dbReference type="PANTHER" id="PTHR23301">
    <property type="entry name" value="CHITIN BINDING PERITROPHIN-A"/>
    <property type="match status" value="1"/>
</dbReference>
<dbReference type="PhylomeDB" id="A0NCU8"/>
<feature type="domain" description="Chitin-binding type-2" evidence="7">
    <location>
        <begin position="368"/>
        <end position="423"/>
    </location>
</feature>
<evidence type="ECO:0000256" key="2">
    <source>
        <dbReference type="ARBA" id="ARBA00022729"/>
    </source>
</evidence>
<keyword evidence="5" id="KW-0325">Glycoprotein</keyword>
<reference evidence="8" key="3">
    <citation type="journal article" date="2004" name="Trends Parasitol.">
        <title>The Anopheles gambiae genome: an update.</title>
        <authorList>
            <person name="Mongin E."/>
            <person name="Louis C."/>
            <person name="Holt R.A."/>
            <person name="Birney E."/>
            <person name="Collins F.H."/>
        </authorList>
    </citation>
    <scope>NUCLEOTIDE SEQUENCE</scope>
    <source>
        <strain evidence="8">PEST</strain>
    </source>
</reference>
<keyword evidence="1" id="KW-0147">Chitin-binding</keyword>
<dbReference type="VEuPathDB" id="VectorBase:AGAMI1_006097"/>
<evidence type="ECO:0000256" key="1">
    <source>
        <dbReference type="ARBA" id="ARBA00022669"/>
    </source>
</evidence>
<feature type="domain" description="Chitin-binding type-2" evidence="7">
    <location>
        <begin position="527"/>
        <end position="582"/>
    </location>
</feature>
<comment type="caution">
    <text evidence="8">The sequence shown here is derived from an EMBL/GenBank/DDBJ whole genome shotgun (WGS) entry which is preliminary data.</text>
</comment>
<dbReference type="GO" id="GO:0008061">
    <property type="term" value="F:chitin binding"/>
    <property type="evidence" value="ECO:0007669"/>
    <property type="project" value="UniProtKB-KW"/>
</dbReference>
<sequence>EATQSCDYGDRNACVNCPATGIQNFPVSGSCTQFIQCIEGSQFPRECPPGTAFDSNSGQCNLASAVNCIACPAEDDPANPTFIPDATDCRKYFICVGGSGIEQICPEGTSFNPSLNVCDLPDRVQCPAVPVLLQASQASNGALCQNNRGMTFEPVPNKCSSYIMCLNSLPYEMSCPPGKSFDKTAKLCMNTGEAKCLYDLKSLCGGTTFDVNTVAYPNDCSKYLLCIYNEVYEIECSPHQKYDTRTNRCVDANKALCENDGPVISEPNPFINPCADNVGVNMVPDPSNCQRYFTCINTQSFPNTCPGNQIFDIVSKSCGPVKQSTCIHDVAPAPQSPPPPPPPPPPPSPSPSPTPSPRPPAPAPSNPNNPCRNNNGITYKPHAIDCTRYFMCMDTQSIERSCPSGQVFDIYVKACESTSVCILDQKPSEPIPTTLPPSPTTPSPAINPCANNVGIAYLPHPQDCNRYYMCMDSQALERSCAFGEIFDIYKTTCGPSETSSCILNPTPTSTPGDIPKPPTSPPNLNPLFVCPEPTGNFPHPTNCNLYYLCINSQSFQRECGPNLVFDIQIMQCNRPEDSICQADLVTPPTADTTTVQQGPDLAALCAALSMDSLVELAYPGECSSYIVCLDRQYIATEVCPAGLHHNPILSVCDSPDQAECLDYICQNNPEGSQINIASINSCQRF</sequence>
<feature type="domain" description="Chitin-binding type-2" evidence="7">
    <location>
        <begin position="68"/>
        <end position="128"/>
    </location>
</feature>
<organism evidence="8">
    <name type="scientific">Anopheles gambiae</name>
    <name type="common">African malaria mosquito</name>
    <dbReference type="NCBI Taxonomy" id="7165"/>
    <lineage>
        <taxon>Eukaryota</taxon>
        <taxon>Metazoa</taxon>
        <taxon>Ecdysozoa</taxon>
        <taxon>Arthropoda</taxon>
        <taxon>Hexapoda</taxon>
        <taxon>Insecta</taxon>
        <taxon>Pterygota</taxon>
        <taxon>Neoptera</taxon>
        <taxon>Endopterygota</taxon>
        <taxon>Diptera</taxon>
        <taxon>Nematocera</taxon>
        <taxon>Culicoidea</taxon>
        <taxon>Culicidae</taxon>
        <taxon>Anophelinae</taxon>
        <taxon>Anopheles</taxon>
    </lineage>
</organism>
<reference evidence="8" key="2">
    <citation type="submission" date="2002-03" db="EMBL/GenBank/DDBJ databases">
        <authorList>
            <consortium name="The Anopheles Genome Sequencing Consortium"/>
        </authorList>
    </citation>
    <scope>NUCLEOTIDE SEQUENCE</scope>
    <source>
        <strain evidence="8">PEST</strain>
    </source>
</reference>
<gene>
    <name evidence="8" type="ORF">AgaP_AGAP010466</name>
</gene>
<proteinExistence type="predicted"/>
<evidence type="ECO:0000256" key="3">
    <source>
        <dbReference type="ARBA" id="ARBA00022737"/>
    </source>
</evidence>
<dbReference type="EMBL" id="AAAB01008849">
    <property type="protein sequence ID" value="EAU77159.2"/>
    <property type="molecule type" value="Genomic_DNA"/>
</dbReference>
<dbReference type="VEuPathDB" id="VectorBase:AGAP010466"/>
<reference evidence="8" key="5">
    <citation type="submission" date="2011-05" db="EMBL/GenBank/DDBJ databases">
        <authorList>
            <consortium name="VectorBase"/>
        </authorList>
    </citation>
    <scope>NUCLEOTIDE SEQUENCE</scope>
    <source>
        <strain evidence="8">PEST</strain>
    </source>
</reference>
<feature type="domain" description="Chitin-binding type-2" evidence="7">
    <location>
        <begin position="201"/>
        <end position="259"/>
    </location>
</feature>
<protein>
    <submittedName>
        <fullName evidence="8">AGAP010466-PA</fullName>
    </submittedName>
</protein>
<reference evidence="8" key="1">
    <citation type="journal article" date="2002" name="Science">
        <title>The genome sequence of the malaria mosquito Anopheles gambiae.</title>
        <authorList>
            <person name="Holt R.A."/>
            <person name="Subramanian G.M."/>
            <person name="Halpern A."/>
            <person name="Sutton G.G."/>
            <person name="Charlab R."/>
            <person name="Nusskern D.R."/>
            <person name="Wincker P."/>
            <person name="Clark A.G."/>
            <person name="Ribeiro J.M."/>
            <person name="Wides R."/>
            <person name="Salzberg S.L."/>
            <person name="Loftus B."/>
            <person name="Yandell M."/>
            <person name="Majoros W.H."/>
            <person name="Rusch D.B."/>
            <person name="Lai Z."/>
            <person name="Kraft C.L."/>
            <person name="Abril J.F."/>
            <person name="Anthouard V."/>
            <person name="Arensburger P."/>
            <person name="Atkinson P.W."/>
            <person name="Baden H."/>
            <person name="de Berardinis V."/>
            <person name="Baldwin D."/>
            <person name="Benes V."/>
            <person name="Biedler J."/>
            <person name="Blass C."/>
            <person name="Bolanos R."/>
            <person name="Boscus D."/>
            <person name="Barnstead M."/>
            <person name="Cai S."/>
            <person name="Center A."/>
            <person name="Chaturverdi K."/>
            <person name="Christophides G.K."/>
            <person name="Chrystal M.A."/>
            <person name="Clamp M."/>
            <person name="Cravchik A."/>
            <person name="Curwen V."/>
            <person name="Dana A."/>
            <person name="Delcher A."/>
            <person name="Dew I."/>
            <person name="Evans C.A."/>
            <person name="Flanigan M."/>
            <person name="Grundschober-Freimoser A."/>
            <person name="Friedli L."/>
            <person name="Gu Z."/>
            <person name="Guan P."/>
            <person name="Guigo R."/>
            <person name="Hillenmeyer M.E."/>
            <person name="Hladun S.L."/>
            <person name="Hogan J.R."/>
            <person name="Hong Y.S."/>
            <person name="Hoover J."/>
            <person name="Jaillon O."/>
            <person name="Ke Z."/>
            <person name="Kodira C."/>
            <person name="Kokoza E."/>
            <person name="Koutsos A."/>
            <person name="Letunic I."/>
            <person name="Levitsky A."/>
            <person name="Liang Y."/>
            <person name="Lin J.J."/>
            <person name="Lobo N.F."/>
            <person name="Lopez J.R."/>
            <person name="Malek J.A."/>
            <person name="McIntosh T.C."/>
            <person name="Meister S."/>
            <person name="Miller J."/>
            <person name="Mobarry C."/>
            <person name="Mongin E."/>
            <person name="Murphy S.D."/>
            <person name="O'Brochta D.A."/>
            <person name="Pfannkoch C."/>
            <person name="Qi R."/>
            <person name="Regier M.A."/>
            <person name="Remington K."/>
            <person name="Shao H."/>
            <person name="Sharakhova M.V."/>
            <person name="Sitter C.D."/>
            <person name="Shetty J."/>
            <person name="Smith T.J."/>
            <person name="Strong R."/>
            <person name="Sun J."/>
            <person name="Thomasova D."/>
            <person name="Ton L.Q."/>
            <person name="Topalis P."/>
            <person name="Tu Z."/>
            <person name="Unger M.F."/>
            <person name="Walenz B."/>
            <person name="Wang A."/>
            <person name="Wang J."/>
            <person name="Wang M."/>
            <person name="Wang X."/>
            <person name="Woodford K.J."/>
            <person name="Wortman J.R."/>
            <person name="Wu M."/>
            <person name="Yao A."/>
            <person name="Zdobnov E.M."/>
            <person name="Zhang H."/>
            <person name="Zhao Q."/>
            <person name="Zhao S."/>
            <person name="Zhu S.C."/>
            <person name="Zhimulev I."/>
            <person name="Coluzzi M."/>
            <person name="della Torre A."/>
            <person name="Roth C.W."/>
            <person name="Louis C."/>
            <person name="Kalush F."/>
            <person name="Mural R.J."/>
            <person name="Myers E.W."/>
            <person name="Adams M.D."/>
            <person name="Smith H.O."/>
            <person name="Broder S."/>
            <person name="Gardner M.J."/>
            <person name="Fraser C.M."/>
            <person name="Birney E."/>
            <person name="Bork P."/>
            <person name="Brey P.T."/>
            <person name="Venter J.C."/>
            <person name="Weissenbach J."/>
            <person name="Kafatos F.C."/>
            <person name="Collins F.H."/>
            <person name="Hoffman S.L."/>
        </authorList>
    </citation>
    <scope>NUCLEOTIDE SEQUENCE [LARGE SCALE GENOMIC DNA]</scope>
    <source>
        <strain evidence="8">PEST</strain>
    </source>
</reference>
<feature type="non-terminal residue" evidence="8">
    <location>
        <position position="685"/>
    </location>
</feature>
<evidence type="ECO:0000256" key="4">
    <source>
        <dbReference type="ARBA" id="ARBA00023157"/>
    </source>
</evidence>
<feature type="domain" description="Chitin-binding type-2" evidence="7">
    <location>
        <begin position="141"/>
        <end position="198"/>
    </location>
</feature>
<feature type="domain" description="Chitin-binding type-2" evidence="7">
    <location>
        <begin position="11"/>
        <end position="61"/>
    </location>
</feature>
<dbReference type="InterPro" id="IPR002557">
    <property type="entry name" value="Chitin-bd_dom"/>
</dbReference>
<dbReference type="PANTHER" id="PTHR23301:SF0">
    <property type="entry name" value="CHITIN-BINDING TYPE-2 DOMAIN-CONTAINING PROTEIN-RELATED"/>
    <property type="match status" value="1"/>
</dbReference>
<keyword evidence="2" id="KW-0732">Signal</keyword>